<name>A0A9D1MXE2_9BACT</name>
<dbReference type="Proteomes" id="UP000886852">
    <property type="component" value="Unassembled WGS sequence"/>
</dbReference>
<evidence type="ECO:0000313" key="2">
    <source>
        <dbReference type="Proteomes" id="UP000886852"/>
    </source>
</evidence>
<proteinExistence type="predicted"/>
<dbReference type="AlphaFoldDB" id="A0A9D1MXE2"/>
<accession>A0A9D1MXE2</accession>
<reference evidence="1" key="1">
    <citation type="submission" date="2020-10" db="EMBL/GenBank/DDBJ databases">
        <authorList>
            <person name="Gilroy R."/>
        </authorList>
    </citation>
    <scope>NUCLEOTIDE SEQUENCE</scope>
    <source>
        <strain evidence="1">ChiHjej12B11-7776</strain>
    </source>
</reference>
<evidence type="ECO:0000313" key="1">
    <source>
        <dbReference type="EMBL" id="HIU90811.1"/>
    </source>
</evidence>
<reference evidence="1" key="2">
    <citation type="journal article" date="2021" name="PeerJ">
        <title>Extensive microbial diversity within the chicken gut microbiome revealed by metagenomics and culture.</title>
        <authorList>
            <person name="Gilroy R."/>
            <person name="Ravi A."/>
            <person name="Getino M."/>
            <person name="Pursley I."/>
            <person name="Horton D.L."/>
            <person name="Alikhan N.F."/>
            <person name="Baker D."/>
            <person name="Gharbi K."/>
            <person name="Hall N."/>
            <person name="Watson M."/>
            <person name="Adriaenssens E.M."/>
            <person name="Foster-Nyarko E."/>
            <person name="Jarju S."/>
            <person name="Secka A."/>
            <person name="Antonio M."/>
            <person name="Oren A."/>
            <person name="Chaudhuri R.R."/>
            <person name="La Ragione R."/>
            <person name="Hildebrand F."/>
            <person name="Pallen M.J."/>
        </authorList>
    </citation>
    <scope>NUCLEOTIDE SEQUENCE</scope>
    <source>
        <strain evidence="1">ChiHjej12B11-7776</strain>
    </source>
</reference>
<organism evidence="1 2">
    <name type="scientific">Candidatus Fimimonas merdipullorum</name>
    <dbReference type="NCBI Taxonomy" id="2840822"/>
    <lineage>
        <taxon>Bacteria</taxon>
        <taxon>Pseudomonadati</taxon>
        <taxon>Myxococcota</taxon>
        <taxon>Myxococcia</taxon>
        <taxon>Myxococcales</taxon>
        <taxon>Cystobacterineae</taxon>
        <taxon>Myxococcaceae</taxon>
        <taxon>Myxococcaceae incertae sedis</taxon>
        <taxon>Candidatus Fimimonas</taxon>
    </lineage>
</organism>
<comment type="caution">
    <text evidence="1">The sequence shown here is derived from an EMBL/GenBank/DDBJ whole genome shotgun (WGS) entry which is preliminary data.</text>
</comment>
<dbReference type="EMBL" id="DVOC01000039">
    <property type="protein sequence ID" value="HIU90811.1"/>
    <property type="molecule type" value="Genomic_DNA"/>
</dbReference>
<protein>
    <submittedName>
        <fullName evidence="1">Uncharacterized protein</fullName>
    </submittedName>
</protein>
<gene>
    <name evidence="1" type="ORF">IAC72_02175</name>
</gene>
<sequence>MKTVSFLQKNLKWSAHKNFFDNLLAPAVEEKILVRQLQDLSERYFPRRKCVETAYTEFCLNRLFLKKARTPEQLWVTERLAGQWEKFCLIKEKLQGVLLPADEKSTRIEQIADVVCRCTQCTDKEFADFSAFDFEENEDKYLPFAMALAEINFFCAAAENIFENRLFAAEKLAKTFVSKPLKAPFMQGQLRHCGYCNGTLTANVDSLGNSAVKFGVAMHTSVGTEIYCGGRNVFDTFCKSRFGEKTADFLSETPDLAVRMQYFLQNNCEVRRYEVTNRGKKRTLTFDVTLKNTSAMTGQYFETEGALCLASEECYCAVAVVEDERKIKCPFEEGRLSFRRTVACGETICFAVVTAYANMPDLAESILKLDRYGETRCPVLCDRENAHVVRLDVPQPNCSRGCQSRALCAKGKLHFCFQLGDNDVATFADGEGNTATLIRGFAFGTGGEKIYRICAGKAANIQGNFLLEDGGLTHSGNGYVCRISHAHGKNYEITYSSPQKTLFYFPLEEKSRVSYKEGKFTVESPSRKFFLRFDGVESYTTNAVECNERRLRTKLSGNMRCGTCLAVCLRAAKKVTAEITSAEQTPAPQPMLRESLVSTYLNYHNNKNVFCISNFLKRADSLSLAAICFTNAQFVEKLLTEGIPCFFYDSNGAKTEYRDKMAFPLAAVYLASLGRCSEQWKSKAQSILLKDTFEGKALCIKALALKKAVKIKGFDKIACLREYDKAKEKILKDKLHCYAQAIGAIPMASPSKQRLKDLCRTYGVPQCWYYVSQLENLYGMSLAEGALKFSPRVSQDNVLEKLALWVDGKRIDASFTKANVQSMTLNGRQYFAPFRPQSLKGEVNTLEVKY</sequence>